<evidence type="ECO:0000256" key="3">
    <source>
        <dbReference type="ARBA" id="ARBA00022603"/>
    </source>
</evidence>
<name>A0ABZ2J4S3_9CHLR</name>
<keyword evidence="3" id="KW-0489">Methyltransferase</keyword>
<dbReference type="PIRSF" id="PIRSF036428">
    <property type="entry name" value="CobL"/>
    <property type="match status" value="1"/>
</dbReference>
<dbReference type="Gene3D" id="3.30.950.10">
    <property type="entry name" value="Methyltransferase, Cobalt-precorrin-4 Transmethylase, Domain 2"/>
    <property type="match status" value="1"/>
</dbReference>
<dbReference type="InterPro" id="IPR014777">
    <property type="entry name" value="4pyrrole_Mease_sub1"/>
</dbReference>
<dbReference type="SUPFAM" id="SSF53335">
    <property type="entry name" value="S-adenosyl-L-methionine-dependent methyltransferases"/>
    <property type="match status" value="1"/>
</dbReference>
<dbReference type="InterPro" id="IPR000878">
    <property type="entry name" value="4pyrrol_Mease"/>
</dbReference>
<keyword evidence="4" id="KW-0808">Transferase</keyword>
<dbReference type="SUPFAM" id="SSF53790">
    <property type="entry name" value="Tetrapyrrole methylase"/>
    <property type="match status" value="1"/>
</dbReference>
<keyword evidence="8" id="KW-1185">Reference proteome</keyword>
<evidence type="ECO:0000313" key="7">
    <source>
        <dbReference type="EMBL" id="WWX25761.1"/>
    </source>
</evidence>
<dbReference type="EMBL" id="CP146612">
    <property type="protein sequence ID" value="WWX25761.1"/>
    <property type="molecule type" value="Genomic_DNA"/>
</dbReference>
<evidence type="ECO:0000256" key="5">
    <source>
        <dbReference type="ARBA" id="ARBA00022691"/>
    </source>
</evidence>
<protein>
    <submittedName>
        <fullName evidence="7">Precorrin-6y C5,15-methyltransferase (Decarboxylating) subunit CbiE</fullName>
    </submittedName>
</protein>
<evidence type="ECO:0000256" key="1">
    <source>
        <dbReference type="ARBA" id="ARBA00004953"/>
    </source>
</evidence>
<dbReference type="NCBIfam" id="TIGR02469">
    <property type="entry name" value="CbiT"/>
    <property type="match status" value="1"/>
</dbReference>
<keyword evidence="5" id="KW-0949">S-adenosyl-L-methionine</keyword>
<dbReference type="Gene3D" id="3.40.50.150">
    <property type="entry name" value="Vaccinia Virus protein VP39"/>
    <property type="match status" value="1"/>
</dbReference>
<comment type="pathway">
    <text evidence="1">Cofactor biosynthesis; adenosylcobalamin biosynthesis.</text>
</comment>
<proteinExistence type="predicted"/>
<dbReference type="CDD" id="cd11644">
    <property type="entry name" value="Precorrin-6Y-MT"/>
    <property type="match status" value="1"/>
</dbReference>
<evidence type="ECO:0000313" key="8">
    <source>
        <dbReference type="Proteomes" id="UP001375370"/>
    </source>
</evidence>
<gene>
    <name evidence="7" type="primary">cbiE</name>
    <name evidence="7" type="ORF">V8247_01975</name>
</gene>
<dbReference type="InterPro" id="IPR014008">
    <property type="entry name" value="Cbl_synth_MTase_CbiT"/>
</dbReference>
<dbReference type="InterPro" id="IPR012818">
    <property type="entry name" value="CbiE"/>
</dbReference>
<dbReference type="Pfam" id="PF00590">
    <property type="entry name" value="TP_methylase"/>
    <property type="match status" value="1"/>
</dbReference>
<dbReference type="PANTHER" id="PTHR43182:SF1">
    <property type="entry name" value="COBALT-PRECORRIN-7 C(5)-METHYLTRANSFERASE"/>
    <property type="match status" value="1"/>
</dbReference>
<dbReference type="Proteomes" id="UP001375370">
    <property type="component" value="Chromosome"/>
</dbReference>
<dbReference type="InterPro" id="IPR029063">
    <property type="entry name" value="SAM-dependent_MTases_sf"/>
</dbReference>
<dbReference type="RefSeq" id="WP_338738253.1">
    <property type="nucleotide sequence ID" value="NZ_CP146612.1"/>
</dbReference>
<dbReference type="PANTHER" id="PTHR43182">
    <property type="entry name" value="COBALT-PRECORRIN-6B C(15)-METHYLTRANSFERASE (DECARBOXYLATING)"/>
    <property type="match status" value="1"/>
</dbReference>
<sequence length="410" mass="43818">MTDKLVHIVGISGGRESVPPATREIIETAELLIGGARLLKMFPEIKAERLAIGHNLPEVIAAVKDNLPRRRVVVLASGDPNCYGIAKNLTGALGPDNIKIIPGISAFQLAFAAVKISWDDAVLSSVHSRPIDDIIGLVRQNQKVSLLTDRDNTPSKVAQTLIAAGIDRQVYVCQDLGTGDEQVFSGTLAEVAAAEFSPLNVMILLGELPPKQDMPFFGQDDTSFIFRTPDKGLITKMEVRAISLAKLGLRDDSVVWDIGAGSGSVSIEAARVARCGRVFAIERAAESLEGLKANVAKFSDGNISVIEGGAPEALIGLPDPDAVFIGGSGGRINKILAKISGRLNTQGRIVLNLATIENLTEARQALNDLGFDSDMIMLNISRSRAIGSLTRFEPLNPVFILSAQRQKEVN</sequence>
<dbReference type="InterPro" id="IPR006365">
    <property type="entry name" value="Cbl_synth_CobL"/>
</dbReference>
<dbReference type="CDD" id="cd02440">
    <property type="entry name" value="AdoMet_MTases"/>
    <property type="match status" value="1"/>
</dbReference>
<dbReference type="InterPro" id="IPR014776">
    <property type="entry name" value="4pyrrole_Mease_sub2"/>
</dbReference>
<dbReference type="InterPro" id="IPR035996">
    <property type="entry name" value="4pyrrol_Methylase_sf"/>
</dbReference>
<evidence type="ECO:0000256" key="2">
    <source>
        <dbReference type="ARBA" id="ARBA00022573"/>
    </source>
</evidence>
<keyword evidence="2" id="KW-0169">Cobalamin biosynthesis</keyword>
<dbReference type="NCBIfam" id="TIGR02467">
    <property type="entry name" value="CbiE"/>
    <property type="match status" value="1"/>
</dbReference>
<accession>A0ABZ2J4S3</accession>
<organism evidence="7 8">
    <name type="scientific">Candidatus Dehalogenimonas loeffleri</name>
    <dbReference type="NCBI Taxonomy" id="3127115"/>
    <lineage>
        <taxon>Bacteria</taxon>
        <taxon>Bacillati</taxon>
        <taxon>Chloroflexota</taxon>
        <taxon>Dehalococcoidia</taxon>
        <taxon>Dehalococcoidales</taxon>
        <taxon>Dehalococcoidaceae</taxon>
        <taxon>Dehalogenimonas</taxon>
    </lineage>
</organism>
<dbReference type="InterPro" id="IPR050714">
    <property type="entry name" value="Cobalamin_biosynth_MTase"/>
</dbReference>
<reference evidence="7 8" key="1">
    <citation type="submission" date="2024-03" db="EMBL/GenBank/DDBJ databases">
        <title>A Dehalogenimonas Isolated from Estuarine Sediments Dihaloeliminates Chlorinated Alkanes.</title>
        <authorList>
            <person name="Yang Y."/>
            <person name="Wang H."/>
        </authorList>
    </citation>
    <scope>NUCLEOTIDE SEQUENCE [LARGE SCALE GENOMIC DNA]</scope>
    <source>
        <strain evidence="7 8">W</strain>
    </source>
</reference>
<evidence type="ECO:0000256" key="4">
    <source>
        <dbReference type="ARBA" id="ARBA00022679"/>
    </source>
</evidence>
<feature type="domain" description="Tetrapyrrole methylase" evidence="6">
    <location>
        <begin position="6"/>
        <end position="191"/>
    </location>
</feature>
<evidence type="ECO:0000259" key="6">
    <source>
        <dbReference type="Pfam" id="PF00590"/>
    </source>
</evidence>
<dbReference type="Gene3D" id="3.40.1010.10">
    <property type="entry name" value="Cobalt-precorrin-4 Transmethylase, Domain 1"/>
    <property type="match status" value="1"/>
</dbReference>